<name>A0A444JVL1_9GAMM</name>
<proteinExistence type="predicted"/>
<evidence type="ECO:0000313" key="2">
    <source>
        <dbReference type="Proteomes" id="UP000287563"/>
    </source>
</evidence>
<dbReference type="OrthoDB" id="9766487at2"/>
<organism evidence="1 2">
    <name type="scientific">Photobacterium chitinilyticum</name>
    <dbReference type="NCBI Taxonomy" id="2485123"/>
    <lineage>
        <taxon>Bacteria</taxon>
        <taxon>Pseudomonadati</taxon>
        <taxon>Pseudomonadota</taxon>
        <taxon>Gammaproteobacteria</taxon>
        <taxon>Vibrionales</taxon>
        <taxon>Vibrionaceae</taxon>
        <taxon>Photobacterium</taxon>
    </lineage>
</organism>
<keyword evidence="2" id="KW-1185">Reference proteome</keyword>
<dbReference type="EMBL" id="RJLM01000001">
    <property type="protein sequence ID" value="RWX57096.1"/>
    <property type="molecule type" value="Genomic_DNA"/>
</dbReference>
<accession>A0A444JVL1</accession>
<evidence type="ECO:0000313" key="1">
    <source>
        <dbReference type="EMBL" id="RWX57096.1"/>
    </source>
</evidence>
<protein>
    <submittedName>
        <fullName evidence="1">Uncharacterized protein</fullName>
    </submittedName>
</protein>
<gene>
    <name evidence="1" type="ORF">EDI28_03410</name>
</gene>
<comment type="caution">
    <text evidence="1">The sequence shown here is derived from an EMBL/GenBank/DDBJ whole genome shotgun (WGS) entry which is preliminary data.</text>
</comment>
<dbReference type="Proteomes" id="UP000287563">
    <property type="component" value="Unassembled WGS sequence"/>
</dbReference>
<sequence length="70" mass="7891">MTLKLAGKVDKLFSEFEQAVNPYLLGYLFSKGIYAQRAVKGKQFYADDKALLRDTGSAQIKEFERLIEAG</sequence>
<reference evidence="1 2" key="1">
    <citation type="submission" date="2018-11" db="EMBL/GenBank/DDBJ databases">
        <title>Photobacterium sp. BEI247 sp. nov., a marine bacterium isolated from Yongle Blue Hole in the South China Sea.</title>
        <authorList>
            <person name="Wang X."/>
        </authorList>
    </citation>
    <scope>NUCLEOTIDE SEQUENCE [LARGE SCALE GENOMIC DNA]</scope>
    <source>
        <strain evidence="2">BEI247</strain>
    </source>
</reference>
<dbReference type="AlphaFoldDB" id="A0A444JVL1"/>
<dbReference type="RefSeq" id="WP_128782404.1">
    <property type="nucleotide sequence ID" value="NZ_JAKJSG010000039.1"/>
</dbReference>